<gene>
    <name evidence="2" type="ORF">JTE90_016970</name>
</gene>
<feature type="region of interest" description="Disordered" evidence="1">
    <location>
        <begin position="1"/>
        <end position="64"/>
    </location>
</feature>
<keyword evidence="3" id="KW-1185">Reference proteome</keyword>
<feature type="compositionally biased region" description="Low complexity" evidence="1">
    <location>
        <begin position="15"/>
        <end position="29"/>
    </location>
</feature>
<evidence type="ECO:0000256" key="1">
    <source>
        <dbReference type="SAM" id="MobiDB-lite"/>
    </source>
</evidence>
<proteinExistence type="predicted"/>
<dbReference type="Proteomes" id="UP000827092">
    <property type="component" value="Unassembled WGS sequence"/>
</dbReference>
<organism evidence="2 3">
    <name type="scientific">Oedothorax gibbosus</name>
    <dbReference type="NCBI Taxonomy" id="931172"/>
    <lineage>
        <taxon>Eukaryota</taxon>
        <taxon>Metazoa</taxon>
        <taxon>Ecdysozoa</taxon>
        <taxon>Arthropoda</taxon>
        <taxon>Chelicerata</taxon>
        <taxon>Arachnida</taxon>
        <taxon>Araneae</taxon>
        <taxon>Araneomorphae</taxon>
        <taxon>Entelegynae</taxon>
        <taxon>Araneoidea</taxon>
        <taxon>Linyphiidae</taxon>
        <taxon>Erigoninae</taxon>
        <taxon>Oedothorax</taxon>
    </lineage>
</organism>
<evidence type="ECO:0000313" key="3">
    <source>
        <dbReference type="Proteomes" id="UP000827092"/>
    </source>
</evidence>
<dbReference type="EMBL" id="JAFNEN010000428">
    <property type="protein sequence ID" value="KAG8183182.1"/>
    <property type="molecule type" value="Genomic_DNA"/>
</dbReference>
<comment type="caution">
    <text evidence="2">The sequence shown here is derived from an EMBL/GenBank/DDBJ whole genome shotgun (WGS) entry which is preliminary data.</text>
</comment>
<accession>A0AAV6UG76</accession>
<evidence type="ECO:0000313" key="2">
    <source>
        <dbReference type="EMBL" id="KAG8183182.1"/>
    </source>
</evidence>
<reference evidence="2 3" key="1">
    <citation type="journal article" date="2022" name="Nat. Ecol. Evol.">
        <title>A masculinizing supergene underlies an exaggerated male reproductive morph in a spider.</title>
        <authorList>
            <person name="Hendrickx F."/>
            <person name="De Corte Z."/>
            <person name="Sonet G."/>
            <person name="Van Belleghem S.M."/>
            <person name="Kostlbacher S."/>
            <person name="Vangestel C."/>
        </authorList>
    </citation>
    <scope>NUCLEOTIDE SEQUENCE [LARGE SCALE GENOMIC DNA]</scope>
    <source>
        <strain evidence="2">W744_W776</strain>
    </source>
</reference>
<sequence length="85" mass="9376">MLTDWAPQPQLSQITGTPNNSSQTTPSSSIPEGVRERQGCSAAAAISPLPREQVSRAPHEEVSDDFAADEFAVLHVEYLWRREKV</sequence>
<protein>
    <submittedName>
        <fullName evidence="2">Uncharacterized protein</fullName>
    </submittedName>
</protein>
<dbReference type="AlphaFoldDB" id="A0AAV6UG76"/>
<name>A0AAV6UG76_9ARAC</name>